<keyword evidence="2" id="KW-1185">Reference proteome</keyword>
<dbReference type="Proteomes" id="UP000030140">
    <property type="component" value="Unassembled WGS sequence"/>
</dbReference>
<comment type="caution">
    <text evidence="1">The sequence shown here is derived from an EMBL/GenBank/DDBJ whole genome shotgun (WGS) entry which is preliminary data.</text>
</comment>
<dbReference type="NCBIfam" id="TIGR04312">
    <property type="entry name" value="choice_anch_B"/>
    <property type="match status" value="1"/>
</dbReference>
<dbReference type="GO" id="GO:0005576">
    <property type="term" value="C:extracellular region"/>
    <property type="evidence" value="ECO:0007669"/>
    <property type="project" value="TreeGrafter"/>
</dbReference>
<dbReference type="RefSeq" id="WP_035327064.1">
    <property type="nucleotide sequence ID" value="NZ_CP015125.1"/>
</dbReference>
<dbReference type="AlphaFoldDB" id="A0A0A2H3L9"/>
<gene>
    <name evidence="1" type="ORF">NV36_10595</name>
</gene>
<reference evidence="1 2" key="1">
    <citation type="submission" date="2014-10" db="EMBL/GenBank/DDBJ databases">
        <title>Draft genome sequence of the proteorhodopsin-containing marine bacterium Dokdonia donghaensis.</title>
        <authorList>
            <person name="Gomez-Consarnau L."/>
            <person name="Gonzalez J.M."/>
            <person name="Riedel T."/>
            <person name="Jaenicke S."/>
            <person name="Wagner-Doebler I."/>
            <person name="Fuhrman J.A."/>
        </authorList>
    </citation>
    <scope>NUCLEOTIDE SEQUENCE [LARGE SCALE GENOMIC DNA]</scope>
    <source>
        <strain evidence="1 2">DSW-1</strain>
    </source>
</reference>
<evidence type="ECO:0000313" key="1">
    <source>
        <dbReference type="EMBL" id="KGO07235.1"/>
    </source>
</evidence>
<proteinExistence type="predicted"/>
<dbReference type="InterPro" id="IPR027589">
    <property type="entry name" value="Choice_anch_B"/>
</dbReference>
<dbReference type="KEGG" id="ddo:I597_0992"/>
<name>A0A0A2H3L9_9FLAO</name>
<dbReference type="PROSITE" id="PS51257">
    <property type="entry name" value="PROKAR_LIPOPROTEIN"/>
    <property type="match status" value="1"/>
</dbReference>
<accession>A0A0A2H3L9</accession>
<dbReference type="OrthoDB" id="9815940at2"/>
<dbReference type="PATRIC" id="fig|1300343.5.peg.1001"/>
<dbReference type="PANTHER" id="PTHR38787:SF3">
    <property type="entry name" value="REGULATORY P DOMAIN-CONTAINING PROTEIN"/>
    <property type="match status" value="1"/>
</dbReference>
<dbReference type="PANTHER" id="PTHR38787">
    <property type="entry name" value="REGULATORY P DOMAIN-CONTAINING PROTEIN"/>
    <property type="match status" value="1"/>
</dbReference>
<dbReference type="EMBL" id="JSAQ01000001">
    <property type="protein sequence ID" value="KGO07235.1"/>
    <property type="molecule type" value="Genomic_DNA"/>
</dbReference>
<sequence>MKITSYILILALLVLSCKDDDATGLPVPEEPTTPEQVVTDILVRTPCDNGMADIYPCANYDLMSHLSRETIGEPGFNDIWGWTDATTSREYAILGGQVSTIFIDITNAQNPTIIGKLPTASINSRWRDIKVYNDHAFIVSEAANHGMQVFDLTRLRNAQNTPITFDADALYTDIGNAHNIVINEDSGFAYVVGTETFLGGPHFIDISTPTSPTAAGGYEGSGYTHDAQVVTYNGPDIDYVGREILLASNEDVVVIADVTDKDNPQLIATVNQDNVGYIHQGWFDESHTIYYANDEFDETEFGFNSRTLVFDLTDLDNPVYTGPYFGPTQAIDHNLYVKDFDLYLTNYTAGLRIADISGSSLESITDIGSFDTHPENDATEFSGAWSVYPYFDSGNIIISDISRGLFIIRKSGT</sequence>
<protein>
    <submittedName>
        <fullName evidence="1">Regulator</fullName>
    </submittedName>
</protein>
<evidence type="ECO:0000313" key="2">
    <source>
        <dbReference type="Proteomes" id="UP000030140"/>
    </source>
</evidence>
<organism evidence="1 2">
    <name type="scientific">Dokdonia donghaensis DSW-1</name>
    <dbReference type="NCBI Taxonomy" id="1300343"/>
    <lineage>
        <taxon>Bacteria</taxon>
        <taxon>Pseudomonadati</taxon>
        <taxon>Bacteroidota</taxon>
        <taxon>Flavobacteriia</taxon>
        <taxon>Flavobacteriales</taxon>
        <taxon>Flavobacteriaceae</taxon>
        <taxon>Dokdonia</taxon>
    </lineage>
</organism>
<dbReference type="SUPFAM" id="SSF101908">
    <property type="entry name" value="Putative isomerase YbhE"/>
    <property type="match status" value="1"/>
</dbReference>